<evidence type="ECO:0000256" key="6">
    <source>
        <dbReference type="ARBA" id="ARBA00049024"/>
    </source>
</evidence>
<dbReference type="STRING" id="1266370.NITGR_780004"/>
<gene>
    <name evidence="7 9" type="primary">proA</name>
    <name evidence="9" type="ORF">NITGR_780004</name>
</gene>
<keyword evidence="7" id="KW-0963">Cytoplasm</keyword>
<comment type="caution">
    <text evidence="9">The sequence shown here is derived from an EMBL/GenBank/DDBJ whole genome shotgun (WGS) entry which is preliminary data.</text>
</comment>
<dbReference type="PANTHER" id="PTHR11063">
    <property type="entry name" value="GLUTAMATE SEMIALDEHYDE DEHYDROGENASE"/>
    <property type="match status" value="1"/>
</dbReference>
<keyword evidence="10" id="KW-1185">Reference proteome</keyword>
<dbReference type="UniPathway" id="UPA00098">
    <property type="reaction ID" value="UER00360"/>
</dbReference>
<comment type="catalytic activity">
    <reaction evidence="6 7">
        <text>L-glutamate 5-semialdehyde + phosphate + NADP(+) = L-glutamyl 5-phosphate + NADPH + H(+)</text>
        <dbReference type="Rhea" id="RHEA:19541"/>
        <dbReference type="ChEBI" id="CHEBI:15378"/>
        <dbReference type="ChEBI" id="CHEBI:43474"/>
        <dbReference type="ChEBI" id="CHEBI:57783"/>
        <dbReference type="ChEBI" id="CHEBI:58066"/>
        <dbReference type="ChEBI" id="CHEBI:58274"/>
        <dbReference type="ChEBI" id="CHEBI:58349"/>
        <dbReference type="EC" id="1.2.1.41"/>
    </reaction>
</comment>
<dbReference type="InterPro" id="IPR020593">
    <property type="entry name" value="G-glutamylP_reductase_CS"/>
</dbReference>
<dbReference type="EC" id="1.2.1.41" evidence="7"/>
<comment type="subcellular location">
    <subcellularLocation>
        <location evidence="7">Cytoplasm</location>
    </subcellularLocation>
</comment>
<sequence>MTVTELAASAKKAALVLARLDTATKNRVLEAMAEALVNHTDAILEANRKDLEYSKQENIPGPLVARLAVDAHKVKQMAEGIRSVARLEDPVGRVQGTTELDEGLILRRVSCPIGVIGAIFESRPDAVPQIASLCMKSGNAVILKGGREAQNSNKVIVSLLRQAIAGTPGVPEEAVQLIETRAEVAEMLEQDRYINLVVPRGSNEFVRYVQDHTKIPVLGHSEGICHVYIDEYADVDKASNIALDAKLQYAAACNAMETLLVHEKVAPKVLPNLTARFREKGVELMGDLRACSLVPDLQKASAAEWDTEYNDLKLAIKVVDDRGAAIEHINEHGSGHTDTIVTENREAAEQFMNEVDSASVMWNASTRFADGFRFGLGAEIGISTNKTHARGPVGLEGLVIYKYKLFGCGQTVGEYSGEGGKSFTHRPLSNDTPL</sequence>
<dbReference type="SUPFAM" id="SSF53720">
    <property type="entry name" value="ALDH-like"/>
    <property type="match status" value="1"/>
</dbReference>
<dbReference type="Gene3D" id="3.40.605.10">
    <property type="entry name" value="Aldehyde Dehydrogenase, Chain A, domain 1"/>
    <property type="match status" value="1"/>
</dbReference>
<reference evidence="9 10" key="1">
    <citation type="journal article" date="2013" name="Front. Microbiol.">
        <title>The genome of Nitrospina gracilis illuminates the metabolism and evolution of the major marine nitrite oxidizer.</title>
        <authorList>
            <person name="Luecker S."/>
            <person name="Nowka B."/>
            <person name="Rattei T."/>
            <person name="Spieck E."/>
            <person name="and Daims H."/>
        </authorList>
    </citation>
    <scope>NUCLEOTIDE SEQUENCE [LARGE SCALE GENOMIC DNA]</scope>
    <source>
        <strain evidence="9 10">3/211</strain>
    </source>
</reference>
<protein>
    <recommendedName>
        <fullName evidence="7">Gamma-glutamyl phosphate reductase</fullName>
        <shortName evidence="7">GPR</shortName>
        <ecNumber evidence="7">1.2.1.41</ecNumber>
    </recommendedName>
    <alternativeName>
        <fullName evidence="7">Glutamate-5-semialdehyde dehydrogenase</fullName>
    </alternativeName>
    <alternativeName>
        <fullName evidence="7">Glutamyl-gamma-semialdehyde dehydrogenase</fullName>
        <shortName evidence="7">GSA dehydrogenase</shortName>
    </alternativeName>
</protein>
<dbReference type="HAMAP" id="MF_00412">
    <property type="entry name" value="ProA"/>
    <property type="match status" value="1"/>
</dbReference>
<dbReference type="NCBIfam" id="TIGR00407">
    <property type="entry name" value="proA"/>
    <property type="match status" value="1"/>
</dbReference>
<comment type="function">
    <text evidence="7">Catalyzes the NADPH-dependent reduction of L-glutamate 5-phosphate into L-glutamate 5-semialdehyde and phosphate. The product spontaneously undergoes cyclization to form 1-pyrroline-5-carboxylate.</text>
</comment>
<evidence type="ECO:0000256" key="7">
    <source>
        <dbReference type="HAMAP-Rule" id="MF_00412"/>
    </source>
</evidence>
<dbReference type="AlphaFoldDB" id="M1YMN1"/>
<feature type="domain" description="Aldehyde dehydrogenase" evidence="8">
    <location>
        <begin position="3"/>
        <end position="279"/>
    </location>
</feature>
<evidence type="ECO:0000313" key="9">
    <source>
        <dbReference type="EMBL" id="CCQ91700.1"/>
    </source>
</evidence>
<dbReference type="InterPro" id="IPR016162">
    <property type="entry name" value="Ald_DH_N"/>
</dbReference>
<evidence type="ECO:0000256" key="5">
    <source>
        <dbReference type="ARBA" id="ARBA00023002"/>
    </source>
</evidence>
<dbReference type="InterPro" id="IPR015590">
    <property type="entry name" value="Aldehyde_DH_dom"/>
</dbReference>
<evidence type="ECO:0000313" key="10">
    <source>
        <dbReference type="Proteomes" id="UP000011704"/>
    </source>
</evidence>
<dbReference type="EMBL" id="CAQJ01000086">
    <property type="protein sequence ID" value="CCQ91700.1"/>
    <property type="molecule type" value="Genomic_DNA"/>
</dbReference>
<dbReference type="NCBIfam" id="NF001221">
    <property type="entry name" value="PRK00197.1"/>
    <property type="match status" value="1"/>
</dbReference>
<comment type="pathway">
    <text evidence="1 7">Amino-acid biosynthesis; L-proline biosynthesis; L-glutamate 5-semialdehyde from L-glutamate: step 2/2.</text>
</comment>
<dbReference type="RefSeq" id="WP_005010717.1">
    <property type="nucleotide sequence ID" value="NZ_HG422173.1"/>
</dbReference>
<keyword evidence="4 7" id="KW-0521">NADP</keyword>
<dbReference type="Pfam" id="PF00171">
    <property type="entry name" value="Aldedh"/>
    <property type="match status" value="1"/>
</dbReference>
<dbReference type="InterPro" id="IPR012134">
    <property type="entry name" value="Glu-5-SA_DH"/>
</dbReference>
<dbReference type="PIRSF" id="PIRSF000151">
    <property type="entry name" value="GPR"/>
    <property type="match status" value="1"/>
</dbReference>
<dbReference type="GO" id="GO:0055129">
    <property type="term" value="P:L-proline biosynthetic process"/>
    <property type="evidence" value="ECO:0007669"/>
    <property type="project" value="UniProtKB-UniRule"/>
</dbReference>
<dbReference type="PANTHER" id="PTHR11063:SF8">
    <property type="entry name" value="DELTA-1-PYRROLINE-5-CARBOXYLATE SYNTHASE"/>
    <property type="match status" value="1"/>
</dbReference>
<dbReference type="FunCoup" id="M1YMN1">
    <property type="interactions" value="379"/>
</dbReference>
<proteinExistence type="inferred from homology"/>
<evidence type="ECO:0000256" key="1">
    <source>
        <dbReference type="ARBA" id="ARBA00004985"/>
    </source>
</evidence>
<dbReference type="InterPro" id="IPR000965">
    <property type="entry name" value="GPR_dom"/>
</dbReference>
<keyword evidence="5 7" id="KW-0560">Oxidoreductase</keyword>
<dbReference type="InterPro" id="IPR016161">
    <property type="entry name" value="Ald_DH/histidinol_DH"/>
</dbReference>
<evidence type="ECO:0000256" key="4">
    <source>
        <dbReference type="ARBA" id="ARBA00022857"/>
    </source>
</evidence>
<evidence type="ECO:0000256" key="3">
    <source>
        <dbReference type="ARBA" id="ARBA00022650"/>
    </source>
</evidence>
<dbReference type="Proteomes" id="UP000011704">
    <property type="component" value="Unassembled WGS sequence"/>
</dbReference>
<dbReference type="InterPro" id="IPR016163">
    <property type="entry name" value="Ald_DH_C"/>
</dbReference>
<evidence type="ECO:0000259" key="8">
    <source>
        <dbReference type="Pfam" id="PF00171"/>
    </source>
</evidence>
<dbReference type="Gene3D" id="3.40.309.10">
    <property type="entry name" value="Aldehyde Dehydrogenase, Chain A, domain 2"/>
    <property type="match status" value="1"/>
</dbReference>
<keyword evidence="3 7" id="KW-0641">Proline biosynthesis</keyword>
<dbReference type="CDD" id="cd07079">
    <property type="entry name" value="ALDH_F18-19_ProA-GPR"/>
    <property type="match status" value="1"/>
</dbReference>
<evidence type="ECO:0000256" key="2">
    <source>
        <dbReference type="ARBA" id="ARBA00022605"/>
    </source>
</evidence>
<dbReference type="GO" id="GO:0005737">
    <property type="term" value="C:cytoplasm"/>
    <property type="evidence" value="ECO:0007669"/>
    <property type="project" value="UniProtKB-SubCell"/>
</dbReference>
<dbReference type="OrthoDB" id="9809970at2"/>
<name>M1YMN1_NITG3</name>
<dbReference type="PROSITE" id="PS01223">
    <property type="entry name" value="PROA"/>
    <property type="match status" value="1"/>
</dbReference>
<dbReference type="FunFam" id="3.40.309.10:FF:000006">
    <property type="entry name" value="Gamma-glutamyl phosphate reductase"/>
    <property type="match status" value="1"/>
</dbReference>
<dbReference type="GO" id="GO:0050661">
    <property type="term" value="F:NADP binding"/>
    <property type="evidence" value="ECO:0007669"/>
    <property type="project" value="InterPro"/>
</dbReference>
<organism evidence="9 10">
    <name type="scientific">Nitrospina gracilis (strain 3/211)</name>
    <dbReference type="NCBI Taxonomy" id="1266370"/>
    <lineage>
        <taxon>Bacteria</taxon>
        <taxon>Pseudomonadati</taxon>
        <taxon>Nitrospinota/Tectimicrobiota group</taxon>
        <taxon>Nitrospinota</taxon>
        <taxon>Nitrospinia</taxon>
        <taxon>Nitrospinales</taxon>
        <taxon>Nitrospinaceae</taxon>
        <taxon>Nitrospina</taxon>
    </lineage>
</organism>
<dbReference type="HOGENOM" id="CLU_030231_0_1_0"/>
<dbReference type="InParanoid" id="M1YMN1"/>
<accession>M1YMN1</accession>
<dbReference type="GO" id="GO:0004350">
    <property type="term" value="F:glutamate-5-semialdehyde dehydrogenase activity"/>
    <property type="evidence" value="ECO:0007669"/>
    <property type="project" value="UniProtKB-UniRule"/>
</dbReference>
<comment type="similarity">
    <text evidence="7">Belongs to the gamma-glutamyl phosphate reductase family.</text>
</comment>
<keyword evidence="2 7" id="KW-0028">Amino-acid biosynthesis</keyword>